<sequence>MSRTPAEDRAHWERTADRMLLAVRPYATAGHALIGLPGVPSLNGAHSDGLEGFARTFLLAAFRLAGTGGADPHDLAGWYAAGLAVGTDPASPERWPTFAEANQAKVEAASIALALHETRPFIWDRLDDKVRRQVLDWLAPMVGTLMPGNNWIWFQGVTEAFARTAGGEWLQQDLDRTIALTDGWYAGEGWYSDGLTGAERRNFDHYNGWAMHLYPLWFCRILGDAAPAGLLDRYRARLRRFLADQQLLVGANGSPLVQGRSLTYRHAALAPLWTGALFDATPLAPGETRAIASRMLDHFTRHGATDEHGLLTLGWHRPYRGVLQGYSGPASPYWASKGFIGLALPPDHPVWTEEATRLPVEQADFTRALTAPGWLVSGTAADGVVRVVHHGGDHADPARLHSDDPCYARFAYSTHTAPETPGDASPGPGSCPDADPLDNAVVLLDADGRASHRRPSTRLSVDGATAVSRSRAHWPDDASWDVFGGPDTEYRLGPWITVGSALRGSVEVRAVRVDPAGDGGSAGCPLRIGGWALAGDAPDALTCVAGRATARVATGELVSLVTGVHGLPRAAVVPGRDSNAMGASSATPVVATEGRVAHGTAYVALVHLGGTDPAALPEVATRAEGADLLVDVLWPDGTRDGFRLPAPDADPAPAQDPWKDLPRA</sequence>
<gene>
    <name evidence="3" type="ORF">DN069_11335</name>
</gene>
<feature type="region of interest" description="Disordered" evidence="1">
    <location>
        <begin position="417"/>
        <end position="437"/>
    </location>
</feature>
<proteinExistence type="predicted"/>
<dbReference type="InterPro" id="IPR049349">
    <property type="entry name" value="DUF2264_N"/>
</dbReference>
<dbReference type="EMBL" id="QKYN01000040">
    <property type="protein sequence ID" value="RAG85520.1"/>
    <property type="molecule type" value="Genomic_DNA"/>
</dbReference>
<dbReference type="Proteomes" id="UP000248889">
    <property type="component" value="Unassembled WGS sequence"/>
</dbReference>
<evidence type="ECO:0000259" key="2">
    <source>
        <dbReference type="Pfam" id="PF10022"/>
    </source>
</evidence>
<dbReference type="OrthoDB" id="9813465at2"/>
<name>A0A2X0KF98_9ACTN</name>
<evidence type="ECO:0000313" key="4">
    <source>
        <dbReference type="Proteomes" id="UP000248889"/>
    </source>
</evidence>
<evidence type="ECO:0000313" key="3">
    <source>
        <dbReference type="EMBL" id="RAG85520.1"/>
    </source>
</evidence>
<dbReference type="InterPro" id="IPR016624">
    <property type="entry name" value="UCP014753"/>
</dbReference>
<accession>A0A2X0KF98</accession>
<dbReference type="AlphaFoldDB" id="A0A2X0KF98"/>
<evidence type="ECO:0000256" key="1">
    <source>
        <dbReference type="SAM" id="MobiDB-lite"/>
    </source>
</evidence>
<comment type="caution">
    <text evidence="3">The sequence shown here is derived from an EMBL/GenBank/DDBJ whole genome shotgun (WGS) entry which is preliminary data.</text>
</comment>
<dbReference type="Pfam" id="PF10022">
    <property type="entry name" value="DUF2264"/>
    <property type="match status" value="1"/>
</dbReference>
<feature type="domain" description="DUF2264" evidence="2">
    <location>
        <begin position="8"/>
        <end position="356"/>
    </location>
</feature>
<dbReference type="PANTHER" id="PTHR35339">
    <property type="entry name" value="LINALOOL DEHYDRATASE_ISOMERASE DOMAIN-CONTAINING PROTEIN"/>
    <property type="match status" value="1"/>
</dbReference>
<reference evidence="3 4" key="1">
    <citation type="submission" date="2018-06" db="EMBL/GenBank/DDBJ databases">
        <title>Streptacidiphilus pinicola sp. nov., isolated from pine grove soil.</title>
        <authorList>
            <person name="Roh S.G."/>
            <person name="Park S."/>
            <person name="Kim M.-K."/>
            <person name="Yun B.-R."/>
            <person name="Park J."/>
            <person name="Kim M.J."/>
            <person name="Kim Y.S."/>
            <person name="Kim S.B."/>
        </authorList>
    </citation>
    <scope>NUCLEOTIDE SEQUENCE [LARGE SCALE GENOMIC DNA]</scope>
    <source>
        <strain evidence="3 4">MMS16-CNU450</strain>
    </source>
</reference>
<dbReference type="RefSeq" id="WP_111500788.1">
    <property type="nucleotide sequence ID" value="NZ_QKYN01000040.1"/>
</dbReference>
<feature type="compositionally biased region" description="Low complexity" evidence="1">
    <location>
        <begin position="645"/>
        <end position="656"/>
    </location>
</feature>
<keyword evidence="4" id="KW-1185">Reference proteome</keyword>
<feature type="region of interest" description="Disordered" evidence="1">
    <location>
        <begin position="641"/>
        <end position="664"/>
    </location>
</feature>
<organism evidence="3 4">
    <name type="scientific">Streptacidiphilus pinicola</name>
    <dbReference type="NCBI Taxonomy" id="2219663"/>
    <lineage>
        <taxon>Bacteria</taxon>
        <taxon>Bacillati</taxon>
        <taxon>Actinomycetota</taxon>
        <taxon>Actinomycetes</taxon>
        <taxon>Kitasatosporales</taxon>
        <taxon>Streptomycetaceae</taxon>
        <taxon>Streptacidiphilus</taxon>
    </lineage>
</organism>
<protein>
    <recommendedName>
        <fullName evidence="2">DUF2264 domain-containing protein</fullName>
    </recommendedName>
</protein>
<dbReference type="PANTHER" id="PTHR35339:SF4">
    <property type="entry name" value="LINALOOL DEHYDRATASE_ISOMERASE DOMAIN-CONTAINING PROTEIN"/>
    <property type="match status" value="1"/>
</dbReference>